<accession>A0AAU7JIM7</accession>
<dbReference type="Gene3D" id="1.10.3330.10">
    <property type="entry name" value="Oxo-4-hydroxy-4-carboxy-5-ureidoimidazoline decarboxylase"/>
    <property type="match status" value="1"/>
</dbReference>
<dbReference type="PANTHER" id="PTHR43466">
    <property type="entry name" value="2-OXO-4-HYDROXY-4-CARBOXY-5-UREIDOIMIDAZOLINE DECARBOXYLASE-RELATED"/>
    <property type="match status" value="1"/>
</dbReference>
<dbReference type="RefSeq" id="WP_406856901.1">
    <property type="nucleotide sequence ID" value="NZ_CP157484.1"/>
</dbReference>
<dbReference type="GO" id="GO:0051997">
    <property type="term" value="F:2-oxo-4-hydroxy-4-carboxy-5-ureidoimidazoline decarboxylase activity"/>
    <property type="evidence" value="ECO:0007669"/>
    <property type="project" value="UniProtKB-EC"/>
</dbReference>
<dbReference type="Pfam" id="PF09349">
    <property type="entry name" value="OHCU_decarbox"/>
    <property type="match status" value="1"/>
</dbReference>
<dbReference type="EC" id="4.1.1.97" evidence="3"/>
<protein>
    <recommendedName>
        <fullName evidence="3">2-oxo-4-hydroxy-4-carboxy-5-ureidoimidazoline decarboxylase</fullName>
        <ecNumber evidence="3">4.1.1.97</ecNumber>
    </recommendedName>
</protein>
<comment type="catalytic activity">
    <reaction evidence="1">
        <text>5-hydroxy-2-oxo-4-ureido-2,5-dihydro-1H-imidazole-5-carboxylate + H(+) = (S)-allantoin + CO2</text>
        <dbReference type="Rhea" id="RHEA:26301"/>
        <dbReference type="ChEBI" id="CHEBI:15378"/>
        <dbReference type="ChEBI" id="CHEBI:15678"/>
        <dbReference type="ChEBI" id="CHEBI:16526"/>
        <dbReference type="ChEBI" id="CHEBI:58639"/>
        <dbReference type="EC" id="4.1.1.97"/>
    </reaction>
</comment>
<dbReference type="GO" id="GO:0000255">
    <property type="term" value="P:allantoin metabolic process"/>
    <property type="evidence" value="ECO:0007669"/>
    <property type="project" value="InterPro"/>
</dbReference>
<reference evidence="8" key="1">
    <citation type="submission" date="2024-05" db="EMBL/GenBank/DDBJ databases">
        <authorList>
            <person name="Kim S."/>
            <person name="Heo J."/>
            <person name="Choi H."/>
            <person name="Choi Y."/>
            <person name="Kwon S.-W."/>
            <person name="Kim Y."/>
        </authorList>
    </citation>
    <scope>NUCLEOTIDE SEQUENCE</scope>
    <source>
        <strain evidence="8">KACC 23698</strain>
    </source>
</reference>
<dbReference type="InterPro" id="IPR018020">
    <property type="entry name" value="OHCU_decarboxylase"/>
</dbReference>
<dbReference type="InterPro" id="IPR036778">
    <property type="entry name" value="OHCU_decarboxylase_sf"/>
</dbReference>
<keyword evidence="6 8" id="KW-0456">Lyase</keyword>
<dbReference type="PANTHER" id="PTHR43466:SF1">
    <property type="entry name" value="2-OXO-4-HYDROXY-4-CARBOXY-5-UREIDOIMIDAZOLINE DECARBOXYLASE-RELATED"/>
    <property type="match status" value="1"/>
</dbReference>
<evidence type="ECO:0000256" key="3">
    <source>
        <dbReference type="ARBA" id="ARBA00012257"/>
    </source>
</evidence>
<evidence type="ECO:0000256" key="6">
    <source>
        <dbReference type="ARBA" id="ARBA00023239"/>
    </source>
</evidence>
<dbReference type="NCBIfam" id="TIGR03164">
    <property type="entry name" value="UHCUDC"/>
    <property type="match status" value="1"/>
</dbReference>
<dbReference type="EMBL" id="CP157484">
    <property type="protein sequence ID" value="XBO40047.1"/>
    <property type="molecule type" value="Genomic_DNA"/>
</dbReference>
<evidence type="ECO:0000256" key="4">
    <source>
        <dbReference type="ARBA" id="ARBA00022631"/>
    </source>
</evidence>
<dbReference type="AlphaFoldDB" id="A0AAU7JIM7"/>
<evidence type="ECO:0000259" key="7">
    <source>
        <dbReference type="Pfam" id="PF09349"/>
    </source>
</evidence>
<keyword evidence="4" id="KW-0659">Purine metabolism</keyword>
<comment type="pathway">
    <text evidence="2">Purine metabolism; urate degradation; (S)-allantoin from urate: step 3/3.</text>
</comment>
<name>A0AAU7JIM7_9HYPH</name>
<evidence type="ECO:0000256" key="5">
    <source>
        <dbReference type="ARBA" id="ARBA00022793"/>
    </source>
</evidence>
<evidence type="ECO:0000256" key="2">
    <source>
        <dbReference type="ARBA" id="ARBA00004754"/>
    </source>
</evidence>
<gene>
    <name evidence="8" type="primary">uraD</name>
    <name evidence="8" type="ORF">ABEG18_04505</name>
</gene>
<evidence type="ECO:0000313" key="8">
    <source>
        <dbReference type="EMBL" id="XBO40047.1"/>
    </source>
</evidence>
<dbReference type="SUPFAM" id="SSF158694">
    <property type="entry name" value="UraD-Like"/>
    <property type="match status" value="1"/>
</dbReference>
<dbReference type="GO" id="GO:0019628">
    <property type="term" value="P:urate catabolic process"/>
    <property type="evidence" value="ECO:0007669"/>
    <property type="project" value="TreeGrafter"/>
</dbReference>
<sequence length="168" mass="17885">MTLTDVNALSTGDFVAAFGGVAEHTAWVAERAEAARPYASVDAMVAAFQAAILQAGEDEKTALLRAHPDLAGRAAVAGRLTRESAREQSGAGLGGLSEEEFARFTALNQAYRARFEIPFILAVKGAGKTQILEAFENRVGGTVAEERLTALAQVLRIVRFRLVEQVAP</sequence>
<organism evidence="8">
    <name type="scientific">Alsobacter sp. KACC 23698</name>
    <dbReference type="NCBI Taxonomy" id="3149229"/>
    <lineage>
        <taxon>Bacteria</taxon>
        <taxon>Pseudomonadati</taxon>
        <taxon>Pseudomonadota</taxon>
        <taxon>Alphaproteobacteria</taxon>
        <taxon>Hyphomicrobiales</taxon>
        <taxon>Alsobacteraceae</taxon>
        <taxon>Alsobacter</taxon>
    </lineage>
</organism>
<feature type="domain" description="Oxo-4-hydroxy-4-carboxy-5-ureidoimidazoline decarboxylase" evidence="7">
    <location>
        <begin position="7"/>
        <end position="162"/>
    </location>
</feature>
<proteinExistence type="predicted"/>
<dbReference type="InterPro" id="IPR017580">
    <property type="entry name" value="OHCU_decarboxylase-1"/>
</dbReference>
<keyword evidence="5" id="KW-0210">Decarboxylase</keyword>
<evidence type="ECO:0000256" key="1">
    <source>
        <dbReference type="ARBA" id="ARBA00001163"/>
    </source>
</evidence>
<dbReference type="GO" id="GO:0006144">
    <property type="term" value="P:purine nucleobase metabolic process"/>
    <property type="evidence" value="ECO:0007669"/>
    <property type="project" value="UniProtKB-KW"/>
</dbReference>